<name>A0A1D3MIC7_BACMY</name>
<proteinExistence type="predicted"/>
<evidence type="ECO:0000313" key="1">
    <source>
        <dbReference type="EMBL" id="OFD95350.1"/>
    </source>
</evidence>
<sequence length="70" mass="7740">MCGSSERYYGYDVYIQIDGDETNHFAAARSSFVNPVPFAFSPPSASITSRFVKNAANTKSSIPPKKYLLK</sequence>
<comment type="caution">
    <text evidence="1">The sequence shown here is derived from an EMBL/GenBank/DDBJ whole genome shotgun (WGS) entry which is preliminary data.</text>
</comment>
<dbReference type="EMBL" id="LXLX01000027">
    <property type="protein sequence ID" value="OFD95350.1"/>
    <property type="molecule type" value="Genomic_DNA"/>
</dbReference>
<dbReference type="PATRIC" id="fig|86662.23.peg.2395"/>
<dbReference type="AlphaFoldDB" id="A0A1D3MIC7"/>
<organism evidence="1 2">
    <name type="scientific">Bacillus mycoides</name>
    <dbReference type="NCBI Taxonomy" id="1405"/>
    <lineage>
        <taxon>Bacteria</taxon>
        <taxon>Bacillati</taxon>
        <taxon>Bacillota</taxon>
        <taxon>Bacilli</taxon>
        <taxon>Bacillales</taxon>
        <taxon>Bacillaceae</taxon>
        <taxon>Bacillus</taxon>
        <taxon>Bacillus cereus group</taxon>
    </lineage>
</organism>
<protein>
    <submittedName>
        <fullName evidence="1">Uncharacterized protein</fullName>
    </submittedName>
</protein>
<evidence type="ECO:0000313" key="2">
    <source>
        <dbReference type="Proteomes" id="UP000175835"/>
    </source>
</evidence>
<accession>A0A1D3MIC7</accession>
<reference evidence="1 2" key="1">
    <citation type="submission" date="2016-05" db="EMBL/GenBank/DDBJ databases">
        <title>Bacillus thuringiensis and Bacillus weihenstephanensis as novel biocontrol agents of wilt causing Verticillium species.</title>
        <authorList>
            <person name="Hollensteiner J."/>
            <person name="Wemheuer F."/>
            <person name="Harting R."/>
            <person name="Kolarzyk A."/>
            <person name="Diaz-Valerio S."/>
            <person name="Poehlein A."/>
            <person name="Brzuszkiewicz E."/>
            <person name="Nesemann K."/>
            <person name="Braus-Stromeyer S."/>
            <person name="Braus G."/>
            <person name="Daniel R."/>
            <person name="Liesegang H."/>
        </authorList>
    </citation>
    <scope>NUCLEOTIDE SEQUENCE [LARGE SCALE GENOMIC DNA]</scope>
    <source>
        <strain evidence="1 2">GOE11</strain>
    </source>
</reference>
<dbReference type="Proteomes" id="UP000175835">
    <property type="component" value="Unassembled WGS sequence"/>
</dbReference>
<gene>
    <name evidence="1" type="ORF">BWGOE11_24590</name>
</gene>